<accession>A0A832RVF7</accession>
<keyword evidence="2" id="KW-0378">Hydrolase</keyword>
<dbReference type="GO" id="GO:0016740">
    <property type="term" value="F:transferase activity"/>
    <property type="evidence" value="ECO:0007669"/>
    <property type="project" value="TreeGrafter"/>
</dbReference>
<dbReference type="Pfam" id="PF00753">
    <property type="entry name" value="Lactamase_B"/>
    <property type="match status" value="1"/>
</dbReference>
<evidence type="ECO:0000313" key="2">
    <source>
        <dbReference type="EMBL" id="HIH70147.1"/>
    </source>
</evidence>
<evidence type="ECO:0000259" key="1">
    <source>
        <dbReference type="Pfam" id="PF00753"/>
    </source>
</evidence>
<dbReference type="InterPro" id="IPR001279">
    <property type="entry name" value="Metallo-B-lactamas"/>
</dbReference>
<dbReference type="AlphaFoldDB" id="A0A832RVF7"/>
<protein>
    <submittedName>
        <fullName evidence="2">MBL fold metallo-hydrolase</fullName>
    </submittedName>
</protein>
<dbReference type="InterPro" id="IPR041712">
    <property type="entry name" value="DHPS-like_MBL-fold"/>
</dbReference>
<reference evidence="2" key="1">
    <citation type="journal article" date="2020" name="bioRxiv">
        <title>A rank-normalized archaeal taxonomy based on genome phylogeny resolves widespread incomplete and uneven classifications.</title>
        <authorList>
            <person name="Rinke C."/>
            <person name="Chuvochina M."/>
            <person name="Mussig A.J."/>
            <person name="Chaumeil P.-A."/>
            <person name="Waite D.W."/>
            <person name="Whitman W.B."/>
            <person name="Parks D.H."/>
            <person name="Hugenholtz P."/>
        </authorList>
    </citation>
    <scope>NUCLEOTIDE SEQUENCE</scope>
    <source>
        <strain evidence="2">UBA12518</strain>
    </source>
</reference>
<evidence type="ECO:0000313" key="3">
    <source>
        <dbReference type="Proteomes" id="UP000600363"/>
    </source>
</evidence>
<dbReference type="CDD" id="cd07713">
    <property type="entry name" value="DHPS-like_MBL-fold"/>
    <property type="match status" value="1"/>
</dbReference>
<dbReference type="Gene3D" id="3.60.15.10">
    <property type="entry name" value="Ribonuclease Z/Hydroxyacylglutathione hydrolase-like"/>
    <property type="match status" value="1"/>
</dbReference>
<feature type="domain" description="Metallo-beta-lactamase" evidence="1">
    <location>
        <begin position="27"/>
        <end position="131"/>
    </location>
</feature>
<dbReference type="RefSeq" id="WP_042684846.1">
    <property type="nucleotide sequence ID" value="NZ_DUIH01000021.1"/>
</dbReference>
<dbReference type="GO" id="GO:0016787">
    <property type="term" value="F:hydrolase activity"/>
    <property type="evidence" value="ECO:0007669"/>
    <property type="project" value="UniProtKB-KW"/>
</dbReference>
<dbReference type="PANTHER" id="PTHR13754">
    <property type="entry name" value="METALLO-BETA-LACTAMASE SUPERFAMILY PROTEIN"/>
    <property type="match status" value="1"/>
</dbReference>
<gene>
    <name evidence="2" type="ORF">HA299_06020</name>
</gene>
<dbReference type="EMBL" id="DUIH01000021">
    <property type="protein sequence ID" value="HIH70147.1"/>
    <property type="molecule type" value="Genomic_DNA"/>
</dbReference>
<organism evidence="2 3">
    <name type="scientific">Methermicoccus shengliensis</name>
    <dbReference type="NCBI Taxonomy" id="660064"/>
    <lineage>
        <taxon>Archaea</taxon>
        <taxon>Methanobacteriati</taxon>
        <taxon>Methanobacteriota</taxon>
        <taxon>Stenosarchaea group</taxon>
        <taxon>Methanomicrobia</taxon>
        <taxon>Methanosarcinales</taxon>
        <taxon>Methermicoccaceae</taxon>
        <taxon>Methermicoccus</taxon>
    </lineage>
</organism>
<sequence>MRLITVYDNEVYASELELKAGWGFSCLIEGKTTVLFDTGWDGNLLLSNMEHLGIDPSTIEVVVLSHGHWDHAGGLSTLLHVSNPRVYVPSSLSKRLIGELSNLAEVHEVSAEPLSIAEGVYSTGVLGDEVKEQALVLDGGIVLTGCAHPGVEAILERAGELMPVRGLVGGLHSFSQLHVLSGMSLLSPCHCTVHKARIAELYPEQYVRNGVGRVIELP</sequence>
<dbReference type="Proteomes" id="UP000600363">
    <property type="component" value="Unassembled WGS sequence"/>
</dbReference>
<name>A0A832RVF7_9EURY</name>
<dbReference type="PANTHER" id="PTHR13754:SF13">
    <property type="entry name" value="METALLO-BETA-LACTAMASE SUPERFAMILY PROTEIN (AFU_ORTHOLOGUE AFUA_3G07630)"/>
    <property type="match status" value="1"/>
</dbReference>
<dbReference type="SUPFAM" id="SSF56281">
    <property type="entry name" value="Metallo-hydrolase/oxidoreductase"/>
    <property type="match status" value="1"/>
</dbReference>
<comment type="caution">
    <text evidence="2">The sequence shown here is derived from an EMBL/GenBank/DDBJ whole genome shotgun (WGS) entry which is preliminary data.</text>
</comment>
<dbReference type="InterPro" id="IPR052926">
    <property type="entry name" value="Metallo-beta-lactamase_dom"/>
</dbReference>
<dbReference type="InterPro" id="IPR036866">
    <property type="entry name" value="RibonucZ/Hydroxyglut_hydro"/>
</dbReference>
<proteinExistence type="predicted"/>